<dbReference type="Gene3D" id="1.10.287.130">
    <property type="match status" value="1"/>
</dbReference>
<dbReference type="Pfam" id="PF02518">
    <property type="entry name" value="HATPase_c"/>
    <property type="match status" value="1"/>
</dbReference>
<keyword evidence="8" id="KW-1185">Reference proteome</keyword>
<dbReference type="CDD" id="cd00082">
    <property type="entry name" value="HisKA"/>
    <property type="match status" value="1"/>
</dbReference>
<dbReference type="InterPro" id="IPR003594">
    <property type="entry name" value="HATPase_dom"/>
</dbReference>
<dbReference type="EC" id="2.7.13.3" evidence="2"/>
<name>A0A7V8GPM7_9GAMM</name>
<comment type="caution">
    <text evidence="7">The sequence shown here is derived from an EMBL/GenBank/DDBJ whole genome shotgun (WGS) entry which is preliminary data.</text>
</comment>
<feature type="domain" description="Response regulatory" evidence="6">
    <location>
        <begin position="381"/>
        <end position="496"/>
    </location>
</feature>
<dbReference type="SUPFAM" id="SSF47384">
    <property type="entry name" value="Homodimeric domain of signal transducing histidine kinase"/>
    <property type="match status" value="1"/>
</dbReference>
<dbReference type="InterPro" id="IPR011006">
    <property type="entry name" value="CheY-like_superfamily"/>
</dbReference>
<keyword evidence="3 4" id="KW-0597">Phosphoprotein</keyword>
<gene>
    <name evidence="7" type="ORF">B1992_00030</name>
</gene>
<evidence type="ECO:0000313" key="7">
    <source>
        <dbReference type="EMBL" id="KAF1687880.1"/>
    </source>
</evidence>
<accession>A0A7V8GPM7</accession>
<dbReference type="PRINTS" id="PR00344">
    <property type="entry name" value="BCTRLSENSOR"/>
</dbReference>
<dbReference type="InterPro" id="IPR001789">
    <property type="entry name" value="Sig_transdc_resp-reg_receiver"/>
</dbReference>
<reference evidence="7 8" key="1">
    <citation type="submission" date="2017-10" db="EMBL/GenBank/DDBJ databases">
        <title>Whole genome sequencing of Pseudoxanthomonas broegbernensis DSM 12573(T).</title>
        <authorList>
            <person name="Kumar S."/>
            <person name="Bansal K."/>
            <person name="Kaur A."/>
            <person name="Patil P."/>
            <person name="Sharma S."/>
            <person name="Patil P.B."/>
        </authorList>
    </citation>
    <scope>NUCLEOTIDE SEQUENCE [LARGE SCALE GENOMIC DNA]</scope>
    <source>
        <strain evidence="7 8">DSM 12573</strain>
    </source>
</reference>
<organism evidence="7 8">
    <name type="scientific">Pseudoxanthomonas broegbernensis</name>
    <dbReference type="NCBI Taxonomy" id="83619"/>
    <lineage>
        <taxon>Bacteria</taxon>
        <taxon>Pseudomonadati</taxon>
        <taxon>Pseudomonadota</taxon>
        <taxon>Gammaproteobacteria</taxon>
        <taxon>Lysobacterales</taxon>
        <taxon>Lysobacteraceae</taxon>
        <taxon>Pseudoxanthomonas</taxon>
    </lineage>
</organism>
<dbReference type="InterPro" id="IPR036097">
    <property type="entry name" value="HisK_dim/P_sf"/>
</dbReference>
<evidence type="ECO:0000256" key="4">
    <source>
        <dbReference type="PROSITE-ProRule" id="PRU00169"/>
    </source>
</evidence>
<keyword evidence="7" id="KW-0418">Kinase</keyword>
<feature type="domain" description="Histidine kinase" evidence="5">
    <location>
        <begin position="159"/>
        <end position="364"/>
    </location>
</feature>
<dbReference type="InterPro" id="IPR036890">
    <property type="entry name" value="HATPase_C_sf"/>
</dbReference>
<dbReference type="PANTHER" id="PTHR43065:SF42">
    <property type="entry name" value="TWO-COMPONENT SENSOR PPRA"/>
    <property type="match status" value="1"/>
</dbReference>
<feature type="modified residue" description="4-aspartylphosphate" evidence="4">
    <location>
        <position position="431"/>
    </location>
</feature>
<dbReference type="PROSITE" id="PS50109">
    <property type="entry name" value="HIS_KIN"/>
    <property type="match status" value="1"/>
</dbReference>
<evidence type="ECO:0000259" key="5">
    <source>
        <dbReference type="PROSITE" id="PS50109"/>
    </source>
</evidence>
<feature type="modified residue" description="4-aspartylphosphate" evidence="4">
    <location>
        <position position="64"/>
    </location>
</feature>
<proteinExistence type="predicted"/>
<evidence type="ECO:0000256" key="3">
    <source>
        <dbReference type="ARBA" id="ARBA00022553"/>
    </source>
</evidence>
<dbReference type="RefSeq" id="WP_162309425.1">
    <property type="nucleotide sequence ID" value="NZ_JACHGU010000003.1"/>
</dbReference>
<dbReference type="InterPro" id="IPR004358">
    <property type="entry name" value="Sig_transdc_His_kin-like_C"/>
</dbReference>
<dbReference type="CDD" id="cd00156">
    <property type="entry name" value="REC"/>
    <property type="match status" value="1"/>
</dbReference>
<protein>
    <recommendedName>
        <fullName evidence="2">histidine kinase</fullName>
        <ecNumber evidence="2">2.7.13.3</ecNumber>
    </recommendedName>
</protein>
<dbReference type="EMBL" id="MWIP01000001">
    <property type="protein sequence ID" value="KAF1687880.1"/>
    <property type="molecule type" value="Genomic_DNA"/>
</dbReference>
<sequence length="500" mass="53729">MPLSAIGRDAPVRVLFVEDSAEDAELIQAQLEDAHLRAEFVRVEDAPGLREALESFGPDIVLSDLSMPGFSGHEALSIVRAHSQALPFIFVSGTIGEDVAVAALHEGASDYILKHSSARLPMAVERALREARTDAERQRVEQELMRSQRLESLSLLAAGLSHDLRNILQPLLIVPDLIAQRSDDPRLRQLATVVAECGRRGHEMAESMLSFVRGSRRASERCRVADLFHAVQLLLKGSMPPRVRLKVRLADPALALDGNYTELQQCLLNLSLNAIQAMPSGGLLELTAESVDGRVCLSVSDTGAGMDRQTLEQLFTPFFTTKPNGTGLGLVSCKRIVNAMGGQVEVSSRPGQGTRIVLWLPLPGEEAVEVRPVAVAGHGERILLVFREAARLSLVGNALASQGYRPDPVGDGAAALRRWAESGAPDAVVLDNGIALFPAAALLSTMHESGYTGPAIVIEDRAAPFDPSQVPASLPVRCLQHPLDMHRLFAAVAEAIATQG</sequence>
<dbReference type="AlphaFoldDB" id="A0A7V8GPM7"/>
<dbReference type="Gene3D" id="3.30.565.10">
    <property type="entry name" value="Histidine kinase-like ATPase, C-terminal domain"/>
    <property type="match status" value="1"/>
</dbReference>
<dbReference type="InterPro" id="IPR003661">
    <property type="entry name" value="HisK_dim/P_dom"/>
</dbReference>
<keyword evidence="7" id="KW-0808">Transferase</keyword>
<dbReference type="PROSITE" id="PS50110">
    <property type="entry name" value="RESPONSE_REGULATORY"/>
    <property type="match status" value="2"/>
</dbReference>
<evidence type="ECO:0000256" key="2">
    <source>
        <dbReference type="ARBA" id="ARBA00012438"/>
    </source>
</evidence>
<dbReference type="SMART" id="SM00448">
    <property type="entry name" value="REC"/>
    <property type="match status" value="1"/>
</dbReference>
<dbReference type="Proteomes" id="UP000462066">
    <property type="component" value="Unassembled WGS sequence"/>
</dbReference>
<dbReference type="InterPro" id="IPR005467">
    <property type="entry name" value="His_kinase_dom"/>
</dbReference>
<dbReference type="Pfam" id="PF00072">
    <property type="entry name" value="Response_reg"/>
    <property type="match status" value="1"/>
</dbReference>
<dbReference type="PANTHER" id="PTHR43065">
    <property type="entry name" value="SENSOR HISTIDINE KINASE"/>
    <property type="match status" value="1"/>
</dbReference>
<feature type="domain" description="Response regulatory" evidence="6">
    <location>
        <begin position="13"/>
        <end position="129"/>
    </location>
</feature>
<evidence type="ECO:0000259" key="6">
    <source>
        <dbReference type="PROSITE" id="PS50110"/>
    </source>
</evidence>
<dbReference type="SUPFAM" id="SSF55874">
    <property type="entry name" value="ATPase domain of HSP90 chaperone/DNA topoisomerase II/histidine kinase"/>
    <property type="match status" value="1"/>
</dbReference>
<dbReference type="SUPFAM" id="SSF52172">
    <property type="entry name" value="CheY-like"/>
    <property type="match status" value="2"/>
</dbReference>
<evidence type="ECO:0000256" key="1">
    <source>
        <dbReference type="ARBA" id="ARBA00000085"/>
    </source>
</evidence>
<dbReference type="Gene3D" id="3.40.50.2300">
    <property type="match status" value="2"/>
</dbReference>
<evidence type="ECO:0000313" key="8">
    <source>
        <dbReference type="Proteomes" id="UP000462066"/>
    </source>
</evidence>
<comment type="catalytic activity">
    <reaction evidence="1">
        <text>ATP + protein L-histidine = ADP + protein N-phospho-L-histidine.</text>
        <dbReference type="EC" id="2.7.13.3"/>
    </reaction>
</comment>
<dbReference type="GO" id="GO:0000155">
    <property type="term" value="F:phosphorelay sensor kinase activity"/>
    <property type="evidence" value="ECO:0007669"/>
    <property type="project" value="InterPro"/>
</dbReference>
<dbReference type="SMART" id="SM00387">
    <property type="entry name" value="HATPase_c"/>
    <property type="match status" value="1"/>
</dbReference>